<gene>
    <name evidence="1" type="ORF">EVOR1521_LOCUS14680</name>
</gene>
<keyword evidence="2" id="KW-1185">Reference proteome</keyword>
<accession>A0AA36N1R2</accession>
<comment type="caution">
    <text evidence="1">The sequence shown here is derived from an EMBL/GenBank/DDBJ whole genome shotgun (WGS) entry which is preliminary data.</text>
</comment>
<dbReference type="Proteomes" id="UP001178507">
    <property type="component" value="Unassembled WGS sequence"/>
</dbReference>
<evidence type="ECO:0000313" key="2">
    <source>
        <dbReference type="Proteomes" id="UP001178507"/>
    </source>
</evidence>
<protein>
    <submittedName>
        <fullName evidence="1">Uncharacterized protein</fullName>
    </submittedName>
</protein>
<organism evidence="1 2">
    <name type="scientific">Effrenium voratum</name>
    <dbReference type="NCBI Taxonomy" id="2562239"/>
    <lineage>
        <taxon>Eukaryota</taxon>
        <taxon>Sar</taxon>
        <taxon>Alveolata</taxon>
        <taxon>Dinophyceae</taxon>
        <taxon>Suessiales</taxon>
        <taxon>Symbiodiniaceae</taxon>
        <taxon>Effrenium</taxon>
    </lineage>
</organism>
<dbReference type="EMBL" id="CAUJNA010001779">
    <property type="protein sequence ID" value="CAJ1388949.1"/>
    <property type="molecule type" value="Genomic_DNA"/>
</dbReference>
<name>A0AA36N1R2_9DINO</name>
<sequence>MQEFPWLCGRVCTAAADPRWTNNVIQTSFHSFPACQCCYNEDFGNYAGTGRAYYQCSSSDCQVCTGDEPWSTSYPTTSETKSLQVWSLPLALAAFFSQFK</sequence>
<proteinExistence type="predicted"/>
<evidence type="ECO:0000313" key="1">
    <source>
        <dbReference type="EMBL" id="CAJ1388949.1"/>
    </source>
</evidence>
<reference evidence="1" key="1">
    <citation type="submission" date="2023-08" db="EMBL/GenBank/DDBJ databases">
        <authorList>
            <person name="Chen Y."/>
            <person name="Shah S."/>
            <person name="Dougan E. K."/>
            <person name="Thang M."/>
            <person name="Chan C."/>
        </authorList>
    </citation>
    <scope>NUCLEOTIDE SEQUENCE</scope>
</reference>
<dbReference type="AlphaFoldDB" id="A0AA36N1R2"/>